<dbReference type="PATRIC" id="fig|1121015.4.peg.1400"/>
<protein>
    <recommendedName>
        <fullName evidence="3">SbsA Ig-like domain-containing protein</fullName>
    </recommendedName>
</protein>
<dbReference type="AlphaFoldDB" id="A0A091AVR8"/>
<dbReference type="RefSeq" id="WP_022968376.1">
    <property type="nucleotide sequence ID" value="NZ_ATVD01000001.1"/>
</dbReference>
<dbReference type="Proteomes" id="UP000029385">
    <property type="component" value="Unassembled WGS sequence"/>
</dbReference>
<evidence type="ECO:0008006" key="3">
    <source>
        <dbReference type="Google" id="ProtNLM"/>
    </source>
</evidence>
<accession>A0A091AVR8</accession>
<dbReference type="OrthoDB" id="9812921at2"/>
<organism evidence="1 2">
    <name type="scientific">Arenimonas oryziterrae DSM 21050 = YC6267</name>
    <dbReference type="NCBI Taxonomy" id="1121015"/>
    <lineage>
        <taxon>Bacteria</taxon>
        <taxon>Pseudomonadati</taxon>
        <taxon>Pseudomonadota</taxon>
        <taxon>Gammaproteobacteria</taxon>
        <taxon>Lysobacterales</taxon>
        <taxon>Lysobacteraceae</taxon>
        <taxon>Arenimonas</taxon>
    </lineage>
</organism>
<comment type="caution">
    <text evidence="1">The sequence shown here is derived from an EMBL/GenBank/DDBJ whole genome shotgun (WGS) entry which is preliminary data.</text>
</comment>
<reference evidence="1 2" key="1">
    <citation type="submission" date="2013-09" db="EMBL/GenBank/DDBJ databases">
        <title>Genome sequencing of Arenimonas oryziterrae.</title>
        <authorList>
            <person name="Chen F."/>
            <person name="Wang G."/>
        </authorList>
    </citation>
    <scope>NUCLEOTIDE SEQUENCE [LARGE SCALE GENOMIC DNA]</scope>
    <source>
        <strain evidence="1 2">YC6267</strain>
    </source>
</reference>
<evidence type="ECO:0000313" key="1">
    <source>
        <dbReference type="EMBL" id="KFN43511.1"/>
    </source>
</evidence>
<evidence type="ECO:0000313" key="2">
    <source>
        <dbReference type="Proteomes" id="UP000029385"/>
    </source>
</evidence>
<gene>
    <name evidence="1" type="ORF">N789_09560</name>
</gene>
<proteinExistence type="predicted"/>
<keyword evidence="2" id="KW-1185">Reference proteome</keyword>
<dbReference type="EMBL" id="AVCI01000005">
    <property type="protein sequence ID" value="KFN43511.1"/>
    <property type="molecule type" value="Genomic_DNA"/>
</dbReference>
<dbReference type="STRING" id="1121015.GCA_000420545_00724"/>
<name>A0A091AVR8_9GAMM</name>
<sequence>MHLLSSSTSSPAAKVIADVQVHCLRPSHCQTACAPGRTVLEIHFNRPMAPTIHIFGDMPEVLGPPTWNDARDVLVIPVMLAPRARYRLRLNAGTDAGFRGEDGQLLAPCEWSFSVR</sequence>